<dbReference type="InterPro" id="IPR036873">
    <property type="entry name" value="Rhodanese-like_dom_sf"/>
</dbReference>
<dbReference type="PANTHER" id="PTHR43031">
    <property type="entry name" value="FAD-DEPENDENT OXIDOREDUCTASE"/>
    <property type="match status" value="1"/>
</dbReference>
<dbReference type="PANTHER" id="PTHR43031:SF1">
    <property type="entry name" value="PYRIDINE NUCLEOTIDE-DISULPHIDE OXIDOREDUCTASE"/>
    <property type="match status" value="1"/>
</dbReference>
<dbReference type="AlphaFoldDB" id="A0A2G1BTY8"/>
<comment type="caution">
    <text evidence="2">The sequence shown here is derived from an EMBL/GenBank/DDBJ whole genome shotgun (WGS) entry which is preliminary data.</text>
</comment>
<reference evidence="2 3" key="1">
    <citation type="journal article" date="2016" name="Nat. Commun.">
        <title>Microbial interactions lead to rapid micro-scale successions on model marine particles.</title>
        <authorList>
            <person name="Datta M.S."/>
            <person name="Sliwerska E."/>
            <person name="Gore J."/>
            <person name="Polz M.F."/>
            <person name="Cordero O.X."/>
        </authorList>
    </citation>
    <scope>NUCLEOTIDE SEQUENCE [LARGE SCALE GENOMIC DNA]</scope>
    <source>
        <strain evidence="2 3">4G03</strain>
    </source>
</reference>
<accession>A0A2G1BTY8</accession>
<evidence type="ECO:0000313" key="2">
    <source>
        <dbReference type="EMBL" id="PHN97468.1"/>
    </source>
</evidence>
<name>A0A2G1BTY8_9FLAO</name>
<dbReference type="EMBL" id="PDUU01000008">
    <property type="protein sequence ID" value="PHN97468.1"/>
    <property type="molecule type" value="Genomic_DNA"/>
</dbReference>
<gene>
    <name evidence="2" type="ORF">CSC81_10370</name>
</gene>
<protein>
    <submittedName>
        <fullName evidence="2">Rhodanese-like domain-containing protein</fullName>
    </submittedName>
</protein>
<feature type="domain" description="Rhodanese" evidence="1">
    <location>
        <begin position="48"/>
        <end position="134"/>
    </location>
</feature>
<dbReference type="PROSITE" id="PS51257">
    <property type="entry name" value="PROKAR_LIPOPROTEIN"/>
    <property type="match status" value="1"/>
</dbReference>
<proteinExistence type="predicted"/>
<dbReference type="CDD" id="cd00158">
    <property type="entry name" value="RHOD"/>
    <property type="match status" value="1"/>
</dbReference>
<dbReference type="SMART" id="SM00450">
    <property type="entry name" value="RHOD"/>
    <property type="match status" value="1"/>
</dbReference>
<evidence type="ECO:0000313" key="3">
    <source>
        <dbReference type="Proteomes" id="UP000222163"/>
    </source>
</evidence>
<dbReference type="Gene3D" id="3.40.250.10">
    <property type="entry name" value="Rhodanese-like domain"/>
    <property type="match status" value="1"/>
</dbReference>
<dbReference type="PROSITE" id="PS50206">
    <property type="entry name" value="RHODANESE_3"/>
    <property type="match status" value="1"/>
</dbReference>
<evidence type="ECO:0000259" key="1">
    <source>
        <dbReference type="PROSITE" id="PS50206"/>
    </source>
</evidence>
<organism evidence="2 3">
    <name type="scientific">Tenacibaculum discolor</name>
    <dbReference type="NCBI Taxonomy" id="361581"/>
    <lineage>
        <taxon>Bacteria</taxon>
        <taxon>Pseudomonadati</taxon>
        <taxon>Bacteroidota</taxon>
        <taxon>Flavobacteriia</taxon>
        <taxon>Flavobacteriales</taxon>
        <taxon>Flavobacteriaceae</taxon>
        <taxon>Tenacibaculum</taxon>
    </lineage>
</organism>
<dbReference type="InterPro" id="IPR001763">
    <property type="entry name" value="Rhodanese-like_dom"/>
</dbReference>
<dbReference type="InterPro" id="IPR050229">
    <property type="entry name" value="GlpE_sulfurtransferase"/>
</dbReference>
<dbReference type="Proteomes" id="UP000222163">
    <property type="component" value="Unassembled WGS sequence"/>
</dbReference>
<dbReference type="Pfam" id="PF00581">
    <property type="entry name" value="Rhodanese"/>
    <property type="match status" value="1"/>
</dbReference>
<dbReference type="SUPFAM" id="SSF52821">
    <property type="entry name" value="Rhodanese/Cell cycle control phosphatase"/>
    <property type="match status" value="1"/>
</dbReference>
<sequence>MPINFKIRIMKRGIFLVGLFLTMVVSCKPQTKEAKDITVENLQVVLENEDNVQLLDVRTPQEWAEGVIKTPIKIDITGDDFEGKVLEKLDKTRPVYIYCRSGGRSEKATELLAEKGYEAYNVLGGYLEWTEKNKE</sequence>